<protein>
    <submittedName>
        <fullName evidence="1">Uncharacterized protein</fullName>
    </submittedName>
</protein>
<dbReference type="EMBL" id="CAMPGE010021255">
    <property type="protein sequence ID" value="CAI2379414.1"/>
    <property type="molecule type" value="Genomic_DNA"/>
</dbReference>
<sequence length="148" mass="16454">MGITYCTASLSRDSATMALSLKNRKEPVKNKKKTVRYDSTIRNDDFSVLKKKIDISTKDGRLRANSENLPILCTSGFGEDSDESPNGSSPLNKIITLSEISSMNPKTLKEYKEGGKGVDFESLCFTTRMLIIEDKLEDVANHRHSMGT</sequence>
<proteinExistence type="predicted"/>
<gene>
    <name evidence="1" type="ORF">ECRASSUSDP1_LOCUS20824</name>
</gene>
<name>A0AAD2D3C4_EUPCR</name>
<accession>A0AAD2D3C4</accession>
<evidence type="ECO:0000313" key="1">
    <source>
        <dbReference type="EMBL" id="CAI2379414.1"/>
    </source>
</evidence>
<dbReference type="Proteomes" id="UP001295684">
    <property type="component" value="Unassembled WGS sequence"/>
</dbReference>
<evidence type="ECO:0000313" key="2">
    <source>
        <dbReference type="Proteomes" id="UP001295684"/>
    </source>
</evidence>
<reference evidence="1" key="1">
    <citation type="submission" date="2023-07" db="EMBL/GenBank/DDBJ databases">
        <authorList>
            <consortium name="AG Swart"/>
            <person name="Singh M."/>
            <person name="Singh A."/>
            <person name="Seah K."/>
            <person name="Emmerich C."/>
        </authorList>
    </citation>
    <scope>NUCLEOTIDE SEQUENCE</scope>
    <source>
        <strain evidence="1">DP1</strain>
    </source>
</reference>
<organism evidence="1 2">
    <name type="scientific">Euplotes crassus</name>
    <dbReference type="NCBI Taxonomy" id="5936"/>
    <lineage>
        <taxon>Eukaryota</taxon>
        <taxon>Sar</taxon>
        <taxon>Alveolata</taxon>
        <taxon>Ciliophora</taxon>
        <taxon>Intramacronucleata</taxon>
        <taxon>Spirotrichea</taxon>
        <taxon>Hypotrichia</taxon>
        <taxon>Euplotida</taxon>
        <taxon>Euplotidae</taxon>
        <taxon>Moneuplotes</taxon>
    </lineage>
</organism>
<keyword evidence="2" id="KW-1185">Reference proteome</keyword>
<dbReference type="AlphaFoldDB" id="A0AAD2D3C4"/>
<comment type="caution">
    <text evidence="1">The sequence shown here is derived from an EMBL/GenBank/DDBJ whole genome shotgun (WGS) entry which is preliminary data.</text>
</comment>